<feature type="region of interest" description="Disordered" evidence="1">
    <location>
        <begin position="20"/>
        <end position="69"/>
    </location>
</feature>
<keyword evidence="2" id="KW-0732">Signal</keyword>
<dbReference type="PROSITE" id="PS51257">
    <property type="entry name" value="PROKAR_LIPOPROTEIN"/>
    <property type="match status" value="1"/>
</dbReference>
<protein>
    <submittedName>
        <fullName evidence="3">Uncharacterized protein</fullName>
    </submittedName>
</protein>
<accession>A0A1G5DY96</accession>
<proteinExistence type="predicted"/>
<sequence>MKKKLICILALAMVMTGCSSKNAESDAEKEAALETIRTGGESSFSEDDDNTITIGSADNADATESEMAN</sequence>
<name>A0A1G5DY96_9FIRM</name>
<dbReference type="Proteomes" id="UP000183047">
    <property type="component" value="Unassembled WGS sequence"/>
</dbReference>
<keyword evidence="4" id="KW-1185">Reference proteome</keyword>
<evidence type="ECO:0000256" key="1">
    <source>
        <dbReference type="SAM" id="MobiDB-lite"/>
    </source>
</evidence>
<feature type="signal peptide" evidence="2">
    <location>
        <begin position="1"/>
        <end position="23"/>
    </location>
</feature>
<dbReference type="OrthoDB" id="9880291at2"/>
<feature type="compositionally biased region" description="Basic and acidic residues" evidence="1">
    <location>
        <begin position="23"/>
        <end position="32"/>
    </location>
</feature>
<evidence type="ECO:0000313" key="3">
    <source>
        <dbReference type="EMBL" id="SCY19803.1"/>
    </source>
</evidence>
<dbReference type="AlphaFoldDB" id="A0A1G5DY96"/>
<organism evidence="3 4">
    <name type="scientific">Butyrivibrio hungatei</name>
    <dbReference type="NCBI Taxonomy" id="185008"/>
    <lineage>
        <taxon>Bacteria</taxon>
        <taxon>Bacillati</taxon>
        <taxon>Bacillota</taxon>
        <taxon>Clostridia</taxon>
        <taxon>Lachnospirales</taxon>
        <taxon>Lachnospiraceae</taxon>
        <taxon>Butyrivibrio</taxon>
    </lineage>
</organism>
<evidence type="ECO:0000313" key="4">
    <source>
        <dbReference type="Proteomes" id="UP000183047"/>
    </source>
</evidence>
<evidence type="ECO:0000256" key="2">
    <source>
        <dbReference type="SAM" id="SignalP"/>
    </source>
</evidence>
<feature type="chain" id="PRO_5039141864" evidence="2">
    <location>
        <begin position="24"/>
        <end position="69"/>
    </location>
</feature>
<dbReference type="EMBL" id="FMUR01000009">
    <property type="protein sequence ID" value="SCY19803.1"/>
    <property type="molecule type" value="Genomic_DNA"/>
</dbReference>
<dbReference type="RefSeq" id="WP_074462324.1">
    <property type="nucleotide sequence ID" value="NZ_FMUR01000009.1"/>
</dbReference>
<gene>
    <name evidence="3" type="ORF">SAMN02910451_01723</name>
</gene>
<reference evidence="4" key="1">
    <citation type="submission" date="2016-10" db="EMBL/GenBank/DDBJ databases">
        <authorList>
            <person name="Varghese N."/>
            <person name="Submissions S."/>
        </authorList>
    </citation>
    <scope>NUCLEOTIDE SEQUENCE [LARGE SCALE GENOMIC DNA]</scope>
    <source>
        <strain evidence="4">XBD2006</strain>
    </source>
</reference>